<name>A0ACA9PRF0_9GLOM</name>
<proteinExistence type="predicted"/>
<organism evidence="1 2">
    <name type="scientific">Racocetra persica</name>
    <dbReference type="NCBI Taxonomy" id="160502"/>
    <lineage>
        <taxon>Eukaryota</taxon>
        <taxon>Fungi</taxon>
        <taxon>Fungi incertae sedis</taxon>
        <taxon>Mucoromycota</taxon>
        <taxon>Glomeromycotina</taxon>
        <taxon>Glomeromycetes</taxon>
        <taxon>Diversisporales</taxon>
        <taxon>Gigasporaceae</taxon>
        <taxon>Racocetra</taxon>
    </lineage>
</organism>
<gene>
    <name evidence="1" type="ORF">RPERSI_LOCUS10784</name>
</gene>
<evidence type="ECO:0000313" key="1">
    <source>
        <dbReference type="EMBL" id="CAG8714506.1"/>
    </source>
</evidence>
<protein>
    <submittedName>
        <fullName evidence="1">26727_t:CDS:1</fullName>
    </submittedName>
</protein>
<keyword evidence="2" id="KW-1185">Reference proteome</keyword>
<dbReference type="EMBL" id="CAJVQC010021670">
    <property type="protein sequence ID" value="CAG8714506.1"/>
    <property type="molecule type" value="Genomic_DNA"/>
</dbReference>
<feature type="non-terminal residue" evidence="1">
    <location>
        <position position="1"/>
    </location>
</feature>
<reference evidence="1" key="1">
    <citation type="submission" date="2021-06" db="EMBL/GenBank/DDBJ databases">
        <authorList>
            <person name="Kallberg Y."/>
            <person name="Tangrot J."/>
            <person name="Rosling A."/>
        </authorList>
    </citation>
    <scope>NUCLEOTIDE SEQUENCE</scope>
    <source>
        <strain evidence="1">MA461A</strain>
    </source>
</reference>
<sequence length="639" mass="72094">EKDDNDPALPLFVFKHKSGKSEFLNLISSNNPPLQNKPDDYNTDPSTDPQSQREAEKSQLEISSQDKGAGGINLKEIAKEINQGTTSDEENQPAPKENQQNQLQKTDNKDNKNVYYGIGAISLVLLVIDSYKNETTAIRISKGTELEGVLEIKDYPQLKEIFLGGAKGITELKIINCPAVETLFVSDNQITKIEGLTDLSKLKKLSFGGNKLEEIDISKNTELEMLYFRDNPTALKFANGIKNLSKLIKELKEIAKELGLDGEGKSLDEIKQAIKDELDKNKQNKEKLEQELPGLFGTDGKVDESKLGEIKDKAEKGNNYDDLVEKNPDLIVDGKIDQSKLNDLNDKGKKFDDLKNTMDAIGIDPNNVADATKNIKELKALEESVIAYFGKDYKERLKVETYQAYIEDKSIKKIELYDENRKAKAMEELTGELVIKDYTELEEIDFKRWDKKVKDKITKVTIENCPKVKNINFDNSETTEIIFQGSFPNLARLDLPDNKLTKIDVSKLPNLTNLNIARNPNLTEITDDLKNRPTQEDLNKAAKDAEDKAVKNTEDKFKDYINPNDPTQKDKLEAAAKNQGMQVEKDIKEAQSQPATGTVPSAEQQQKIDNLIKIIEKQNEAIKKYGDELDDYQPEIRDE</sequence>
<accession>A0ACA9PRF0</accession>
<evidence type="ECO:0000313" key="2">
    <source>
        <dbReference type="Proteomes" id="UP000789920"/>
    </source>
</evidence>
<comment type="caution">
    <text evidence="1">The sequence shown here is derived from an EMBL/GenBank/DDBJ whole genome shotgun (WGS) entry which is preliminary data.</text>
</comment>
<dbReference type="Proteomes" id="UP000789920">
    <property type="component" value="Unassembled WGS sequence"/>
</dbReference>